<keyword evidence="2" id="KW-0805">Transcription regulation</keyword>
<dbReference type="InterPro" id="IPR014284">
    <property type="entry name" value="RNA_pol_sigma-70_dom"/>
</dbReference>
<name>A0A8A4TIL5_SULCO</name>
<dbReference type="CDD" id="cd06171">
    <property type="entry name" value="Sigma70_r4"/>
    <property type="match status" value="1"/>
</dbReference>
<dbReference type="Pfam" id="PF08281">
    <property type="entry name" value="Sigma70_r4_2"/>
    <property type="match status" value="1"/>
</dbReference>
<dbReference type="Pfam" id="PF04542">
    <property type="entry name" value="Sigma70_r2"/>
    <property type="match status" value="1"/>
</dbReference>
<dbReference type="KEGG" id="scor:J3U87_25690"/>
<dbReference type="PANTHER" id="PTHR43133:SF8">
    <property type="entry name" value="RNA POLYMERASE SIGMA FACTOR HI_1459-RELATED"/>
    <property type="match status" value="1"/>
</dbReference>
<dbReference type="InterPro" id="IPR039425">
    <property type="entry name" value="RNA_pol_sigma-70-like"/>
</dbReference>
<evidence type="ECO:0000256" key="4">
    <source>
        <dbReference type="ARBA" id="ARBA00023125"/>
    </source>
</evidence>
<dbReference type="InterPro" id="IPR013324">
    <property type="entry name" value="RNA_pol_sigma_r3/r4-like"/>
</dbReference>
<dbReference type="AlphaFoldDB" id="A0A8A4TIL5"/>
<evidence type="ECO:0000313" key="8">
    <source>
        <dbReference type="EMBL" id="QTD48992.1"/>
    </source>
</evidence>
<dbReference type="GO" id="GO:0006352">
    <property type="term" value="P:DNA-templated transcription initiation"/>
    <property type="evidence" value="ECO:0007669"/>
    <property type="project" value="InterPro"/>
</dbReference>
<keyword evidence="9" id="KW-1185">Reference proteome</keyword>
<reference evidence="8" key="1">
    <citation type="submission" date="2021-03" db="EMBL/GenBank/DDBJ databases">
        <title>Acanthopleuribacteraceae sp. M133.</title>
        <authorList>
            <person name="Wang G."/>
        </authorList>
    </citation>
    <scope>NUCLEOTIDE SEQUENCE</scope>
    <source>
        <strain evidence="8">M133</strain>
    </source>
</reference>
<proteinExistence type="inferred from homology"/>
<gene>
    <name evidence="8" type="ORF">J3U87_25690</name>
</gene>
<keyword evidence="5" id="KW-0804">Transcription</keyword>
<dbReference type="Gene3D" id="1.10.10.10">
    <property type="entry name" value="Winged helix-like DNA-binding domain superfamily/Winged helix DNA-binding domain"/>
    <property type="match status" value="1"/>
</dbReference>
<evidence type="ECO:0000259" key="7">
    <source>
        <dbReference type="Pfam" id="PF08281"/>
    </source>
</evidence>
<dbReference type="GO" id="GO:0003677">
    <property type="term" value="F:DNA binding"/>
    <property type="evidence" value="ECO:0007669"/>
    <property type="project" value="UniProtKB-KW"/>
</dbReference>
<evidence type="ECO:0000259" key="6">
    <source>
        <dbReference type="Pfam" id="PF04542"/>
    </source>
</evidence>
<feature type="domain" description="RNA polymerase sigma factor 70 region 4 type 2" evidence="7">
    <location>
        <begin position="117"/>
        <end position="168"/>
    </location>
</feature>
<accession>A0A8A4TIL5</accession>
<comment type="similarity">
    <text evidence="1">Belongs to the sigma-70 factor family. ECF subfamily.</text>
</comment>
<dbReference type="SUPFAM" id="SSF88946">
    <property type="entry name" value="Sigma2 domain of RNA polymerase sigma factors"/>
    <property type="match status" value="1"/>
</dbReference>
<organism evidence="8 9">
    <name type="scientific">Sulfidibacter corallicola</name>
    <dbReference type="NCBI Taxonomy" id="2818388"/>
    <lineage>
        <taxon>Bacteria</taxon>
        <taxon>Pseudomonadati</taxon>
        <taxon>Acidobacteriota</taxon>
        <taxon>Holophagae</taxon>
        <taxon>Acanthopleuribacterales</taxon>
        <taxon>Acanthopleuribacteraceae</taxon>
        <taxon>Sulfidibacter</taxon>
    </lineage>
</organism>
<protein>
    <submittedName>
        <fullName evidence="8">RNA polymerase sigma factor</fullName>
    </submittedName>
</protein>
<sequence length="174" mass="19896">MTKAARGDDSAFAALVDRCQAGLIQYLTLMCGDPPEAEDLAQEVFVRLYRRRAHYEPVAKLKTYLYHIARNLLKDRYRRKHRRGADISLEAPDPQGVALSEKLVGDRPDPHHLEKLSLYDLIGKLPEGQRDVLLLNSVEQLTYPEIAQILEIPIGTVKTRMFFAVRKCRELLGR</sequence>
<dbReference type="InterPro" id="IPR013249">
    <property type="entry name" value="RNA_pol_sigma70_r4_t2"/>
</dbReference>
<dbReference type="InterPro" id="IPR007627">
    <property type="entry name" value="RNA_pol_sigma70_r2"/>
</dbReference>
<dbReference type="InterPro" id="IPR013325">
    <property type="entry name" value="RNA_pol_sigma_r2"/>
</dbReference>
<evidence type="ECO:0000313" key="9">
    <source>
        <dbReference type="Proteomes" id="UP000663929"/>
    </source>
</evidence>
<evidence type="ECO:0000256" key="2">
    <source>
        <dbReference type="ARBA" id="ARBA00023015"/>
    </source>
</evidence>
<dbReference type="InterPro" id="IPR036388">
    <property type="entry name" value="WH-like_DNA-bd_sf"/>
</dbReference>
<evidence type="ECO:0000256" key="1">
    <source>
        <dbReference type="ARBA" id="ARBA00010641"/>
    </source>
</evidence>
<dbReference type="RefSeq" id="WP_237378641.1">
    <property type="nucleotide sequence ID" value="NZ_CP071793.1"/>
</dbReference>
<feature type="domain" description="RNA polymerase sigma-70 region 2" evidence="6">
    <location>
        <begin position="15"/>
        <end position="82"/>
    </location>
</feature>
<dbReference type="Proteomes" id="UP000663929">
    <property type="component" value="Chromosome"/>
</dbReference>
<dbReference type="SUPFAM" id="SSF88659">
    <property type="entry name" value="Sigma3 and sigma4 domains of RNA polymerase sigma factors"/>
    <property type="match status" value="1"/>
</dbReference>
<dbReference type="PANTHER" id="PTHR43133">
    <property type="entry name" value="RNA POLYMERASE ECF-TYPE SIGMA FACTO"/>
    <property type="match status" value="1"/>
</dbReference>
<dbReference type="NCBIfam" id="TIGR02937">
    <property type="entry name" value="sigma70-ECF"/>
    <property type="match status" value="1"/>
</dbReference>
<evidence type="ECO:0000256" key="3">
    <source>
        <dbReference type="ARBA" id="ARBA00023082"/>
    </source>
</evidence>
<evidence type="ECO:0000256" key="5">
    <source>
        <dbReference type="ARBA" id="ARBA00023163"/>
    </source>
</evidence>
<dbReference type="GO" id="GO:0016987">
    <property type="term" value="F:sigma factor activity"/>
    <property type="evidence" value="ECO:0007669"/>
    <property type="project" value="UniProtKB-KW"/>
</dbReference>
<dbReference type="Gene3D" id="1.10.1740.10">
    <property type="match status" value="1"/>
</dbReference>
<keyword evidence="3" id="KW-0731">Sigma factor</keyword>
<keyword evidence="4" id="KW-0238">DNA-binding</keyword>
<dbReference type="EMBL" id="CP071793">
    <property type="protein sequence ID" value="QTD48992.1"/>
    <property type="molecule type" value="Genomic_DNA"/>
</dbReference>